<sequence length="95" mass="10700">MFHQLTQEEIIRMVELMISRVAAQLKSKDMTLELTDKAKALLASAASTRCWVLARCGAPFSARSKTRSRRRFSSRRSAGPGRHGRRGQLGRRGSR</sequence>
<evidence type="ECO:0000256" key="3">
    <source>
        <dbReference type="SAM" id="MobiDB-lite"/>
    </source>
</evidence>
<dbReference type="PATRIC" id="fig|1299334.3.peg.7694"/>
<feature type="region of interest" description="Disordered" evidence="3">
    <location>
        <begin position="62"/>
        <end position="95"/>
    </location>
</feature>
<dbReference type="Gene3D" id="1.10.8.60">
    <property type="match status" value="1"/>
</dbReference>
<evidence type="ECO:0000256" key="2">
    <source>
        <dbReference type="ARBA" id="ARBA00022840"/>
    </source>
</evidence>
<keyword evidence="2" id="KW-0067">ATP-binding</keyword>
<evidence type="ECO:0000259" key="4">
    <source>
        <dbReference type="Pfam" id="PF10431"/>
    </source>
</evidence>
<evidence type="ECO:0000313" key="5">
    <source>
        <dbReference type="EMBL" id="EUA23024.1"/>
    </source>
</evidence>
<keyword evidence="1" id="KW-0547">Nucleotide-binding</keyword>
<dbReference type="AlphaFoldDB" id="X7ZUU0"/>
<comment type="caution">
    <text evidence="5">The sequence shown here is derived from an EMBL/GenBank/DDBJ whole genome shotgun (WGS) entry which is preliminary data.</text>
</comment>
<gene>
    <name evidence="5" type="ORF">I553_5754</name>
</gene>
<proteinExistence type="predicted"/>
<feature type="compositionally biased region" description="Basic residues" evidence="3">
    <location>
        <begin position="82"/>
        <end position="95"/>
    </location>
</feature>
<dbReference type="EMBL" id="JAOB01000069">
    <property type="protein sequence ID" value="EUA23024.1"/>
    <property type="molecule type" value="Genomic_DNA"/>
</dbReference>
<feature type="domain" description="Clp ATPase C-terminal" evidence="4">
    <location>
        <begin position="5"/>
        <end position="46"/>
    </location>
</feature>
<dbReference type="GO" id="GO:0005524">
    <property type="term" value="F:ATP binding"/>
    <property type="evidence" value="ECO:0007669"/>
    <property type="project" value="UniProtKB-KW"/>
</dbReference>
<feature type="compositionally biased region" description="Basic residues" evidence="3">
    <location>
        <begin position="64"/>
        <end position="74"/>
    </location>
</feature>
<organism evidence="5">
    <name type="scientific">Mycobacterium xenopi 4042</name>
    <dbReference type="NCBI Taxonomy" id="1299334"/>
    <lineage>
        <taxon>Bacteria</taxon>
        <taxon>Bacillati</taxon>
        <taxon>Actinomycetota</taxon>
        <taxon>Actinomycetes</taxon>
        <taxon>Mycobacteriales</taxon>
        <taxon>Mycobacteriaceae</taxon>
        <taxon>Mycobacterium</taxon>
    </lineage>
</organism>
<dbReference type="Pfam" id="PF10431">
    <property type="entry name" value="ClpB_D2-small"/>
    <property type="match status" value="1"/>
</dbReference>
<name>X7ZUU0_MYCXE</name>
<reference evidence="5" key="1">
    <citation type="submission" date="2014-01" db="EMBL/GenBank/DDBJ databases">
        <authorList>
            <person name="Brown-Elliot B."/>
            <person name="Wallace R."/>
            <person name="Lenaerts A."/>
            <person name="Ordway D."/>
            <person name="DeGroote M.A."/>
            <person name="Parker T."/>
            <person name="Sizemore C."/>
            <person name="Tallon L.J."/>
            <person name="Sadzewicz L.K."/>
            <person name="Sengamalay N."/>
            <person name="Fraser C.M."/>
            <person name="Hine E."/>
            <person name="Shefchek K.A."/>
            <person name="Das S.P."/>
            <person name="Tettelin H."/>
        </authorList>
    </citation>
    <scope>NUCLEOTIDE SEQUENCE [LARGE SCALE GENOMIC DNA]</scope>
    <source>
        <strain evidence="5">4042</strain>
    </source>
</reference>
<accession>X7ZUU0</accession>
<protein>
    <submittedName>
        <fullName evidence="5">C-terminal, D2-small domain, of ClpB family protein</fullName>
    </submittedName>
</protein>
<evidence type="ECO:0000256" key="1">
    <source>
        <dbReference type="ARBA" id="ARBA00022741"/>
    </source>
</evidence>
<dbReference type="InterPro" id="IPR019489">
    <property type="entry name" value="Clp_ATPase_C"/>
</dbReference>